<evidence type="ECO:0000256" key="1">
    <source>
        <dbReference type="SAM" id="MobiDB-lite"/>
    </source>
</evidence>
<protein>
    <recommendedName>
        <fullName evidence="4">Splicing factor YJU2</fullName>
    </recommendedName>
</protein>
<reference evidence="2" key="1">
    <citation type="submission" date="2022-07" db="EMBL/GenBank/DDBJ databases">
        <title>Evaluation of T. orientalis genome assembly methods using nanopore sequencing and analysis of variation between genomes.</title>
        <authorList>
            <person name="Yam J."/>
            <person name="Micallef M.L."/>
            <person name="Liu M."/>
            <person name="Djordjevic S.P."/>
            <person name="Bogema D.R."/>
            <person name="Jenkins C."/>
        </authorList>
    </citation>
    <scope>NUCLEOTIDE SEQUENCE</scope>
    <source>
        <strain evidence="2">Fish Creek</strain>
    </source>
</reference>
<dbReference type="AlphaFoldDB" id="A0A976M8K7"/>
<evidence type="ECO:0000313" key="3">
    <source>
        <dbReference type="Proteomes" id="UP000244803"/>
    </source>
</evidence>
<proteinExistence type="predicted"/>
<dbReference type="OrthoDB" id="674963at2759"/>
<gene>
    <name evidence="2" type="ORF">MACJ_002439</name>
</gene>
<evidence type="ECO:0008006" key="4">
    <source>
        <dbReference type="Google" id="ProtNLM"/>
    </source>
</evidence>
<sequence length="341" mass="38842">MSERKVLNKYIPPDFDPDALRRHKKLLKADGFGKKESPLAIKLKYGDSKLMNIRMMFPFTFRCEACRDFTYVGTKFNSRVQRLDNETYLGIVKWRFFGKCPNCKHEIVFKTDPKNGDYTLESGGTRTYDAHRDEHLASEQLTKEQEEKNETLGTTEKMAEKADHAFAEYEQLERLTAIKRRAGRMRERENLAELSLQRLQKRSLEFEEGNQEELDLFKREQSELYSKYCEPAMLSDDLSSDEGDLETVDDDEPADDHLDEKSSVSPNNTSNSDTGPSSTSNGADSTKSNNNPNASNPTNATSSAKPNVGSDKLYSTKLKVQVKPKGNPFTFDGYESDEDDQ</sequence>
<dbReference type="InterPro" id="IPR007590">
    <property type="entry name" value="Saf4/Yju2"/>
</dbReference>
<dbReference type="PANTHER" id="PTHR12111">
    <property type="entry name" value="SPLICING FACTOR YJU2"/>
    <property type="match status" value="1"/>
</dbReference>
<dbReference type="GO" id="GO:0000398">
    <property type="term" value="P:mRNA splicing, via spliceosome"/>
    <property type="evidence" value="ECO:0007669"/>
    <property type="project" value="InterPro"/>
</dbReference>
<accession>A0A976M8K7</accession>
<organism evidence="2 3">
    <name type="scientific">Theileria orientalis</name>
    <dbReference type="NCBI Taxonomy" id="68886"/>
    <lineage>
        <taxon>Eukaryota</taxon>
        <taxon>Sar</taxon>
        <taxon>Alveolata</taxon>
        <taxon>Apicomplexa</taxon>
        <taxon>Aconoidasida</taxon>
        <taxon>Piroplasmida</taxon>
        <taxon>Theileriidae</taxon>
        <taxon>Theileria</taxon>
    </lineage>
</organism>
<evidence type="ECO:0000313" key="2">
    <source>
        <dbReference type="EMBL" id="UKJ89191.1"/>
    </source>
</evidence>
<name>A0A976M8K7_THEOR</name>
<dbReference type="Proteomes" id="UP000244803">
    <property type="component" value="Chromosome 3"/>
</dbReference>
<feature type="compositionally biased region" description="Acidic residues" evidence="1">
    <location>
        <begin position="238"/>
        <end position="254"/>
    </location>
</feature>
<dbReference type="PANTHER" id="PTHR12111:SF1">
    <property type="entry name" value="SPLICING FACTOR YJU2"/>
    <property type="match status" value="1"/>
</dbReference>
<dbReference type="Pfam" id="PF04502">
    <property type="entry name" value="Saf4_Yju2"/>
    <property type="match status" value="1"/>
</dbReference>
<feature type="compositionally biased region" description="Polar residues" evidence="1">
    <location>
        <begin position="263"/>
        <end position="284"/>
    </location>
</feature>
<feature type="compositionally biased region" description="Low complexity" evidence="1">
    <location>
        <begin position="285"/>
        <end position="305"/>
    </location>
</feature>
<feature type="region of interest" description="Disordered" evidence="1">
    <location>
        <begin position="234"/>
        <end position="341"/>
    </location>
</feature>
<dbReference type="GO" id="GO:0071006">
    <property type="term" value="C:U2-type catalytic step 1 spliceosome"/>
    <property type="evidence" value="ECO:0007669"/>
    <property type="project" value="TreeGrafter"/>
</dbReference>
<dbReference type="EMBL" id="CP056066">
    <property type="protein sequence ID" value="UKJ89191.1"/>
    <property type="molecule type" value="Genomic_DNA"/>
</dbReference>